<gene>
    <name evidence="1" type="ORF">D8S82_02090</name>
</gene>
<keyword evidence="1" id="KW-0808">Transferase</keyword>
<dbReference type="GO" id="GO:0016740">
    <property type="term" value="F:transferase activity"/>
    <property type="evidence" value="ECO:0007669"/>
    <property type="project" value="UniProtKB-KW"/>
</dbReference>
<proteinExistence type="predicted"/>
<dbReference type="Gene3D" id="3.40.50.2000">
    <property type="entry name" value="Glycogen Phosphorylase B"/>
    <property type="match status" value="1"/>
</dbReference>
<protein>
    <submittedName>
        <fullName evidence="1">Glycosyltransferase family 4 protein</fullName>
    </submittedName>
</protein>
<sequence>MTATHLVVGPARHGVVSFALNLATSLRGVDGATNVVRLDHWRDLDDTVRLCHGVHLNFTDRLYGATPADAAHRVVALIRDVEATGSRVTVTLHDVPQPSDGGNYAQRVEAYRAVCAAVHGLVTNSDHERSLLEESRIADPADVVVIPLPLDVADAPPRPSVVGDRSVGVFGFVYPGKGHDEVLAAMAGMPSSVGFVAVGEPSAGHDDLVDSLAKTAERDGRRFSVTGYVADDALAGVLHEVTVPVAHHRHVSASGSINTWIAAGRRPLVSVNRYTVEHAERHPGTVTPYPDTASGLRGALDYAMAHPDSTWIAAGTVSGSPTHVTAQRYARALARWHD</sequence>
<organism evidence="1 2">
    <name type="scientific">Mycolicibacterium hodleri</name>
    <dbReference type="NCBI Taxonomy" id="49897"/>
    <lineage>
        <taxon>Bacteria</taxon>
        <taxon>Bacillati</taxon>
        <taxon>Actinomycetota</taxon>
        <taxon>Actinomycetes</taxon>
        <taxon>Mycobacteriales</taxon>
        <taxon>Mycobacteriaceae</taxon>
        <taxon>Mycolicibacterium</taxon>
    </lineage>
</organism>
<keyword evidence="2" id="KW-1185">Reference proteome</keyword>
<dbReference type="RefSeq" id="WP_142550379.1">
    <property type="nucleotide sequence ID" value="NZ_VIFX01000002.1"/>
</dbReference>
<evidence type="ECO:0000313" key="2">
    <source>
        <dbReference type="Proteomes" id="UP000315759"/>
    </source>
</evidence>
<dbReference type="SUPFAM" id="SSF53756">
    <property type="entry name" value="UDP-Glycosyltransferase/glycogen phosphorylase"/>
    <property type="match status" value="1"/>
</dbReference>
<comment type="caution">
    <text evidence="1">The sequence shown here is derived from an EMBL/GenBank/DDBJ whole genome shotgun (WGS) entry which is preliminary data.</text>
</comment>
<dbReference type="AlphaFoldDB" id="A0A544W7U3"/>
<reference evidence="1 2" key="1">
    <citation type="submission" date="2018-10" db="EMBL/GenBank/DDBJ databases">
        <title>Draft genome of Mycobacterium hodleri strain B.</title>
        <authorList>
            <person name="Amande T.J."/>
            <person name="Mcgenity T.J."/>
        </authorList>
    </citation>
    <scope>NUCLEOTIDE SEQUENCE [LARGE SCALE GENOMIC DNA]</scope>
    <source>
        <strain evidence="1 2">B</strain>
    </source>
</reference>
<evidence type="ECO:0000313" key="1">
    <source>
        <dbReference type="EMBL" id="TQR88323.1"/>
    </source>
</evidence>
<dbReference type="EMBL" id="VIFX01000002">
    <property type="protein sequence ID" value="TQR88323.1"/>
    <property type="molecule type" value="Genomic_DNA"/>
</dbReference>
<dbReference type="Proteomes" id="UP000315759">
    <property type="component" value="Unassembled WGS sequence"/>
</dbReference>
<accession>A0A544W7U3</accession>
<name>A0A544W7U3_9MYCO</name>